<evidence type="ECO:0000256" key="2">
    <source>
        <dbReference type="ARBA" id="ARBA00022490"/>
    </source>
</evidence>
<dbReference type="eggNOG" id="COG1846">
    <property type="taxonomic scope" value="Bacteria"/>
</dbReference>
<gene>
    <name evidence="7" type="ordered locus">Snas_5325</name>
</gene>
<dbReference type="GO" id="GO:0005737">
    <property type="term" value="C:cytoplasm"/>
    <property type="evidence" value="ECO:0007669"/>
    <property type="project" value="UniProtKB-SubCell"/>
</dbReference>
<proteinExistence type="predicted"/>
<dbReference type="FunFam" id="1.10.10.10:FF:000163">
    <property type="entry name" value="MarR family transcriptional regulator"/>
    <property type="match status" value="1"/>
</dbReference>
<dbReference type="InterPro" id="IPR055166">
    <property type="entry name" value="Transc_reg_Sar_Rot_HTH"/>
</dbReference>
<organism evidence="7 8">
    <name type="scientific">Stackebrandtia nassauensis (strain DSM 44728 / CIP 108903 / NRRL B-16338 / NBRC 102104 / LLR-40K-21)</name>
    <dbReference type="NCBI Taxonomy" id="446470"/>
    <lineage>
        <taxon>Bacteria</taxon>
        <taxon>Bacillati</taxon>
        <taxon>Actinomycetota</taxon>
        <taxon>Actinomycetes</taxon>
        <taxon>Glycomycetales</taxon>
        <taxon>Glycomycetaceae</taxon>
        <taxon>Stackebrandtia</taxon>
    </lineage>
</organism>
<dbReference type="HOGENOM" id="CLU_083287_3_0_11"/>
<dbReference type="InterPro" id="IPR000835">
    <property type="entry name" value="HTH_MarR-typ"/>
</dbReference>
<evidence type="ECO:0000313" key="7">
    <source>
        <dbReference type="EMBL" id="ADD44959.1"/>
    </source>
</evidence>
<keyword evidence="4" id="KW-0238">DNA-binding</keyword>
<keyword evidence="5" id="KW-0804">Transcription</keyword>
<evidence type="ECO:0000259" key="6">
    <source>
        <dbReference type="PROSITE" id="PS50995"/>
    </source>
</evidence>
<dbReference type="Pfam" id="PF22381">
    <property type="entry name" value="Staph_reg_Sar_Rot"/>
    <property type="match status" value="1"/>
</dbReference>
<accession>D3PUT5</accession>
<dbReference type="RefSeq" id="WP_013020530.1">
    <property type="nucleotide sequence ID" value="NC_013947.1"/>
</dbReference>
<dbReference type="GO" id="GO:0003700">
    <property type="term" value="F:DNA-binding transcription factor activity"/>
    <property type="evidence" value="ECO:0007669"/>
    <property type="project" value="InterPro"/>
</dbReference>
<dbReference type="PANTHER" id="PTHR33164">
    <property type="entry name" value="TRANSCRIPTIONAL REGULATOR, MARR FAMILY"/>
    <property type="match status" value="1"/>
</dbReference>
<keyword evidence="3" id="KW-0805">Transcription regulation</keyword>
<evidence type="ECO:0000256" key="1">
    <source>
        <dbReference type="ARBA" id="ARBA00004496"/>
    </source>
</evidence>
<dbReference type="GO" id="GO:0006950">
    <property type="term" value="P:response to stress"/>
    <property type="evidence" value="ECO:0007669"/>
    <property type="project" value="TreeGrafter"/>
</dbReference>
<keyword evidence="2" id="KW-0963">Cytoplasm</keyword>
<dbReference type="KEGG" id="sna:Snas_5325"/>
<feature type="domain" description="HTH marR-type" evidence="6">
    <location>
        <begin position="8"/>
        <end position="138"/>
    </location>
</feature>
<dbReference type="Gene3D" id="1.10.10.10">
    <property type="entry name" value="Winged helix-like DNA-binding domain superfamily/Winged helix DNA-binding domain"/>
    <property type="match status" value="1"/>
</dbReference>
<dbReference type="PANTHER" id="PTHR33164:SF5">
    <property type="entry name" value="ORGANIC HYDROPEROXIDE RESISTANCE TRANSCRIPTIONAL REGULATOR"/>
    <property type="match status" value="1"/>
</dbReference>
<dbReference type="SMART" id="SM00347">
    <property type="entry name" value="HTH_MARR"/>
    <property type="match status" value="1"/>
</dbReference>
<evidence type="ECO:0000313" key="8">
    <source>
        <dbReference type="Proteomes" id="UP000000844"/>
    </source>
</evidence>
<dbReference type="InterPro" id="IPR039422">
    <property type="entry name" value="MarR/SlyA-like"/>
</dbReference>
<dbReference type="EMBL" id="CP001778">
    <property type="protein sequence ID" value="ADD44959.1"/>
    <property type="molecule type" value="Genomic_DNA"/>
</dbReference>
<evidence type="ECO:0000256" key="3">
    <source>
        <dbReference type="ARBA" id="ARBA00023015"/>
    </source>
</evidence>
<dbReference type="GO" id="GO:0003677">
    <property type="term" value="F:DNA binding"/>
    <property type="evidence" value="ECO:0007669"/>
    <property type="project" value="UniProtKB-KW"/>
</dbReference>
<dbReference type="STRING" id="446470.Snas_5325"/>
<dbReference type="PROSITE" id="PS50995">
    <property type="entry name" value="HTH_MARR_2"/>
    <property type="match status" value="1"/>
</dbReference>
<dbReference type="OrthoDB" id="9806864at2"/>
<dbReference type="PRINTS" id="PR00598">
    <property type="entry name" value="HTHMARR"/>
</dbReference>
<sequence length="147" mass="16381">MNDELKLRDQVCFALYSATRAITGLYRPLLDELGLTYPQFLVLLVLWESEPRTVSELGAALRLDSGTLSPLVKRLETMGYLVRRRDTTDERRVLVELTDSGRAVRPQVRDVPQQVAEAAGISTAELLALRDTLTAITDSIHSGNRKA</sequence>
<keyword evidence="8" id="KW-1185">Reference proteome</keyword>
<dbReference type="AlphaFoldDB" id="D3PUT5"/>
<evidence type="ECO:0000256" key="5">
    <source>
        <dbReference type="ARBA" id="ARBA00023163"/>
    </source>
</evidence>
<dbReference type="SUPFAM" id="SSF46785">
    <property type="entry name" value="Winged helix' DNA-binding domain"/>
    <property type="match status" value="1"/>
</dbReference>
<protein>
    <submittedName>
        <fullName evidence="7">Transcriptional regulator, MarR family</fullName>
    </submittedName>
</protein>
<evidence type="ECO:0000256" key="4">
    <source>
        <dbReference type="ARBA" id="ARBA00023125"/>
    </source>
</evidence>
<dbReference type="Proteomes" id="UP000000844">
    <property type="component" value="Chromosome"/>
</dbReference>
<name>D3PUT5_STANL</name>
<comment type="subcellular location">
    <subcellularLocation>
        <location evidence="1">Cytoplasm</location>
    </subcellularLocation>
</comment>
<dbReference type="InterPro" id="IPR036390">
    <property type="entry name" value="WH_DNA-bd_sf"/>
</dbReference>
<dbReference type="InterPro" id="IPR036388">
    <property type="entry name" value="WH-like_DNA-bd_sf"/>
</dbReference>
<reference evidence="7 8" key="1">
    <citation type="journal article" date="2009" name="Stand. Genomic Sci.">
        <title>Complete genome sequence of Stackebrandtia nassauensis type strain (LLR-40K-21).</title>
        <authorList>
            <person name="Munk C."/>
            <person name="Lapidus A."/>
            <person name="Copeland A."/>
            <person name="Jando M."/>
            <person name="Mayilraj S."/>
            <person name="Glavina Del Rio T."/>
            <person name="Nolan M."/>
            <person name="Chen F."/>
            <person name="Lucas S."/>
            <person name="Tice H."/>
            <person name="Cheng J.F."/>
            <person name="Han C."/>
            <person name="Detter J.C."/>
            <person name="Bruce D."/>
            <person name="Goodwin L."/>
            <person name="Chain P."/>
            <person name="Pitluck S."/>
            <person name="Goker M."/>
            <person name="Ovchinikova G."/>
            <person name="Pati A."/>
            <person name="Ivanova N."/>
            <person name="Mavromatis K."/>
            <person name="Chen A."/>
            <person name="Palaniappan K."/>
            <person name="Land M."/>
            <person name="Hauser L."/>
            <person name="Chang Y.J."/>
            <person name="Jeffries C.D."/>
            <person name="Bristow J."/>
            <person name="Eisen J.A."/>
            <person name="Markowitz V."/>
            <person name="Hugenholtz P."/>
            <person name="Kyrpides N.C."/>
            <person name="Klenk H.P."/>
        </authorList>
    </citation>
    <scope>NUCLEOTIDE SEQUENCE [LARGE SCALE GENOMIC DNA]</scope>
    <source>
        <strain evidence="8">DSM 44728 / CIP 108903 / NRRL B-16338 / NBRC 102104 / LLR-40K-21</strain>
    </source>
</reference>